<evidence type="ECO:0000313" key="3">
    <source>
        <dbReference type="Proteomes" id="UP000320776"/>
    </source>
</evidence>
<dbReference type="Proteomes" id="UP000320776">
    <property type="component" value="Chromosome"/>
</dbReference>
<dbReference type="InterPro" id="IPR001509">
    <property type="entry name" value="Epimerase_deHydtase"/>
</dbReference>
<dbReference type="KEGG" id="sted:SPTER_23940"/>
<keyword evidence="3" id="KW-1185">Reference proteome</keyword>
<dbReference type="AlphaFoldDB" id="A0A517DUL4"/>
<proteinExistence type="predicted"/>
<dbReference type="SUPFAM" id="SSF51735">
    <property type="entry name" value="NAD(P)-binding Rossmann-fold domains"/>
    <property type="match status" value="1"/>
</dbReference>
<dbReference type="PANTHER" id="PTHR43245">
    <property type="entry name" value="BIFUNCTIONAL POLYMYXIN RESISTANCE PROTEIN ARNA"/>
    <property type="match status" value="1"/>
</dbReference>
<reference evidence="2 3" key="1">
    <citation type="submission" date="2019-02" db="EMBL/GenBank/DDBJ databases">
        <title>Closed genome of Sporomusa termitida DSM 4440.</title>
        <authorList>
            <person name="Poehlein A."/>
            <person name="Daniel R."/>
        </authorList>
    </citation>
    <scope>NUCLEOTIDE SEQUENCE [LARGE SCALE GENOMIC DNA]</scope>
    <source>
        <strain evidence="2 3">DSM 4440</strain>
    </source>
</reference>
<name>A0A517DUL4_9FIRM</name>
<accession>A0A517DUL4</accession>
<dbReference type="InterPro" id="IPR050177">
    <property type="entry name" value="Lipid_A_modif_metabolic_enz"/>
</dbReference>
<feature type="domain" description="NAD-dependent epimerase/dehydratase" evidence="1">
    <location>
        <begin position="92"/>
        <end position="219"/>
    </location>
</feature>
<feature type="domain" description="NAD-dependent epimerase/dehydratase" evidence="1">
    <location>
        <begin position="9"/>
        <end position="76"/>
    </location>
</feature>
<evidence type="ECO:0000313" key="2">
    <source>
        <dbReference type="EMBL" id="QDR81039.1"/>
    </source>
</evidence>
<dbReference type="InterPro" id="IPR036291">
    <property type="entry name" value="NAD(P)-bd_dom_sf"/>
</dbReference>
<dbReference type="OrthoDB" id="9809586at2"/>
<sequence>MVIAMKTCLVFGGSKFVGRAVATRLVQAGNQVYILNRGNNSTPPDCIQLLADRNNHREVMSVLEGLKFDVVFDISAYNPAQTKIAIDCLAGRIGHFIHISSATVYRHTEEYPLNEESETGSNSIWGTYGTGKYLCELELRRSFQEKLFPITIFRPFYLYGPGNSHDRETYVFRWLLQNKPIIVPRKGQTIVQFGHIDDLVNAVMQSMLQEKSFGQIYNISGERSITFQGWLEACAKAVEVEPHMVFVEPGVRYEQRDSKRECGIYI</sequence>
<dbReference type="RefSeq" id="WP_144350581.1">
    <property type="nucleotide sequence ID" value="NZ_CP036259.1"/>
</dbReference>
<organism evidence="2 3">
    <name type="scientific">Sporomusa termitida</name>
    <dbReference type="NCBI Taxonomy" id="2377"/>
    <lineage>
        <taxon>Bacteria</taxon>
        <taxon>Bacillati</taxon>
        <taxon>Bacillota</taxon>
        <taxon>Negativicutes</taxon>
        <taxon>Selenomonadales</taxon>
        <taxon>Sporomusaceae</taxon>
        <taxon>Sporomusa</taxon>
    </lineage>
</organism>
<dbReference type="EMBL" id="CP036259">
    <property type="protein sequence ID" value="QDR81039.1"/>
    <property type="molecule type" value="Genomic_DNA"/>
</dbReference>
<protein>
    <submittedName>
        <fullName evidence="2">NAD dependent epimerase/dehydratase</fullName>
    </submittedName>
</protein>
<dbReference type="Gene3D" id="3.40.50.720">
    <property type="entry name" value="NAD(P)-binding Rossmann-like Domain"/>
    <property type="match status" value="1"/>
</dbReference>
<dbReference type="Pfam" id="PF01370">
    <property type="entry name" value="Epimerase"/>
    <property type="match status" value="2"/>
</dbReference>
<evidence type="ECO:0000259" key="1">
    <source>
        <dbReference type="Pfam" id="PF01370"/>
    </source>
</evidence>
<gene>
    <name evidence="2" type="ORF">SPTER_23940</name>
</gene>